<organism evidence="1 2">
    <name type="scientific">Dubosiella muris</name>
    <dbReference type="NCBI Taxonomy" id="3038133"/>
    <lineage>
        <taxon>Bacteria</taxon>
        <taxon>Bacillati</taxon>
        <taxon>Bacillota</taxon>
        <taxon>Erysipelotrichia</taxon>
        <taxon>Erysipelotrichales</taxon>
        <taxon>Erysipelotrichaceae</taxon>
        <taxon>Dubosiella</taxon>
    </lineage>
</organism>
<gene>
    <name evidence="1" type="ORF">E5336_07195</name>
</gene>
<sequence length="183" mass="21343">MFTVNLKGEKTLKNLQTALAGEVMAYTKYQWYAQQALKDGYRVLYDIFNETAANENEHARMWFKALHDGEIPGTVQNLTDAWAGENYEWETMYDTFAKEAEEEGNTQMAELFRKVGEIEHHHRDRYQTMLNEVQGGTVFKRDHKVKWMCLKCGYICEAEEAPLKCPVCQNSQANFQELIDYDC</sequence>
<protein>
    <submittedName>
        <fullName evidence="1">Rubrerythrin family protein</fullName>
    </submittedName>
</protein>
<accession>A0AC61R6X3</accession>
<comment type="caution">
    <text evidence="1">The sequence shown here is derived from an EMBL/GenBank/DDBJ whole genome shotgun (WGS) entry which is preliminary data.</text>
</comment>
<dbReference type="Proteomes" id="UP000308836">
    <property type="component" value="Unassembled WGS sequence"/>
</dbReference>
<evidence type="ECO:0000313" key="2">
    <source>
        <dbReference type="Proteomes" id="UP000308836"/>
    </source>
</evidence>
<name>A0AC61R6X3_9FIRM</name>
<dbReference type="EMBL" id="SRYG01000013">
    <property type="protein sequence ID" value="TGY65759.1"/>
    <property type="molecule type" value="Genomic_DNA"/>
</dbReference>
<keyword evidence="2" id="KW-1185">Reference proteome</keyword>
<proteinExistence type="predicted"/>
<evidence type="ECO:0000313" key="1">
    <source>
        <dbReference type="EMBL" id="TGY65759.1"/>
    </source>
</evidence>
<reference evidence="1" key="1">
    <citation type="submission" date="2019-04" db="EMBL/GenBank/DDBJ databases">
        <title>Microbes associate with the intestines of laboratory mice.</title>
        <authorList>
            <person name="Navarre W."/>
            <person name="Wong E."/>
            <person name="Huang K."/>
            <person name="Tropini C."/>
            <person name="Ng K."/>
            <person name="Yu B."/>
        </authorList>
    </citation>
    <scope>NUCLEOTIDE SEQUENCE</scope>
    <source>
        <strain evidence="1">NM09_H32</strain>
    </source>
</reference>